<dbReference type="STRING" id="698758.AXY_07210"/>
<evidence type="ECO:0000256" key="2">
    <source>
        <dbReference type="ARBA" id="ARBA00022475"/>
    </source>
</evidence>
<keyword evidence="5 6" id="KW-0472">Membrane</keyword>
<evidence type="ECO:0000256" key="4">
    <source>
        <dbReference type="ARBA" id="ARBA00022989"/>
    </source>
</evidence>
<dbReference type="AlphaFoldDB" id="K0J6S7"/>
<evidence type="ECO:0000256" key="5">
    <source>
        <dbReference type="ARBA" id="ARBA00023136"/>
    </source>
</evidence>
<keyword evidence="3 6" id="KW-0812">Transmembrane</keyword>
<dbReference type="PANTHER" id="PTHR30294:SF29">
    <property type="entry name" value="MULTIDRUG ABC TRANSPORTER PERMEASE YBHS-RELATED"/>
    <property type="match status" value="1"/>
</dbReference>
<gene>
    <name evidence="8" type="ordered locus">AXY_07210</name>
</gene>
<dbReference type="Proteomes" id="UP000006294">
    <property type="component" value="Chromosome"/>
</dbReference>
<feature type="transmembrane region" description="Helical" evidence="6">
    <location>
        <begin position="21"/>
        <end position="38"/>
    </location>
</feature>
<name>K0J6S7_AMPXN</name>
<organism evidence="8 9">
    <name type="scientific">Amphibacillus xylanus (strain ATCC 51415 / DSM 6626 / JCM 7361 / LMG 17667 / NBRC 15112 / Ep01)</name>
    <dbReference type="NCBI Taxonomy" id="698758"/>
    <lineage>
        <taxon>Bacteria</taxon>
        <taxon>Bacillati</taxon>
        <taxon>Bacillota</taxon>
        <taxon>Bacilli</taxon>
        <taxon>Bacillales</taxon>
        <taxon>Bacillaceae</taxon>
        <taxon>Amphibacillus</taxon>
    </lineage>
</organism>
<dbReference type="PANTHER" id="PTHR30294">
    <property type="entry name" value="MEMBRANE COMPONENT OF ABC TRANSPORTER YHHJ-RELATED"/>
    <property type="match status" value="1"/>
</dbReference>
<feature type="transmembrane region" description="Helical" evidence="6">
    <location>
        <begin position="233"/>
        <end position="259"/>
    </location>
</feature>
<dbReference type="HOGENOM" id="CLU_046841_2_1_9"/>
<keyword evidence="4 6" id="KW-1133">Transmembrane helix</keyword>
<evidence type="ECO:0000259" key="7">
    <source>
        <dbReference type="Pfam" id="PF12698"/>
    </source>
</evidence>
<comment type="subcellular location">
    <subcellularLocation>
        <location evidence="1">Cell membrane</location>
        <topology evidence="1">Multi-pass membrane protein</topology>
    </subcellularLocation>
</comment>
<feature type="transmembrane region" description="Helical" evidence="6">
    <location>
        <begin position="343"/>
        <end position="361"/>
    </location>
</feature>
<evidence type="ECO:0000256" key="6">
    <source>
        <dbReference type="SAM" id="Phobius"/>
    </source>
</evidence>
<dbReference type="GO" id="GO:0005886">
    <property type="term" value="C:plasma membrane"/>
    <property type="evidence" value="ECO:0007669"/>
    <property type="project" value="UniProtKB-SubCell"/>
</dbReference>
<dbReference type="InterPro" id="IPR013525">
    <property type="entry name" value="ABC2_TM"/>
</dbReference>
<evidence type="ECO:0000313" key="9">
    <source>
        <dbReference type="Proteomes" id="UP000006294"/>
    </source>
</evidence>
<sequence>MAKFWIVLSHTYMSRFKSKSFIITTAIFVLFFVGMGNIDRIIGLFDNDDVLDQVAVIDETGGIYTSLIEQYEQIDANFEFVEYEGTLADAEEDILSGAIKGLLHIKPDPDNYFVVEYHTDQLINQSIQYQLTNDLQQLKNAYAIADQGIDYAMLEEIYQPIKFETVAVELADGTTARTAEEIGAAQGLVYVMLFILYFAVLQYGNMIAMDIANEKSSRVMEILISSSSPISQMFAKIIGISLLGLTQISIFLVSGYLIIESRAEDMNGEFFEVFGFADVPISTYVYAVVFFILGYFLYATLSAMLGSLVTRMEDVGQIMLPVTLMIVVAFMISMFGLNMPESSLVTVTSYIPFLSPLVMFLRVGLLDVPIWEIGLSIGLLVLTTIILAVIGARVYRGGVLMYGRSASLKDFKRALQLSKKDR</sequence>
<evidence type="ECO:0000256" key="1">
    <source>
        <dbReference type="ARBA" id="ARBA00004651"/>
    </source>
</evidence>
<dbReference type="Pfam" id="PF12698">
    <property type="entry name" value="ABC2_membrane_3"/>
    <property type="match status" value="1"/>
</dbReference>
<dbReference type="OrthoDB" id="9768837at2"/>
<feature type="transmembrane region" description="Helical" evidence="6">
    <location>
        <begin position="318"/>
        <end position="337"/>
    </location>
</feature>
<dbReference type="PATRIC" id="fig|698758.3.peg.723"/>
<evidence type="ECO:0000313" key="8">
    <source>
        <dbReference type="EMBL" id="BAM46853.1"/>
    </source>
</evidence>
<feature type="transmembrane region" description="Helical" evidence="6">
    <location>
        <begin position="187"/>
        <end position="212"/>
    </location>
</feature>
<protein>
    <submittedName>
        <fullName evidence="8">Putative ABC transporter permease protein</fullName>
    </submittedName>
</protein>
<dbReference type="GO" id="GO:0140359">
    <property type="term" value="F:ABC-type transporter activity"/>
    <property type="evidence" value="ECO:0007669"/>
    <property type="project" value="InterPro"/>
</dbReference>
<dbReference type="RefSeq" id="WP_015009458.1">
    <property type="nucleotide sequence ID" value="NC_018704.1"/>
</dbReference>
<feature type="transmembrane region" description="Helical" evidence="6">
    <location>
        <begin position="373"/>
        <end position="395"/>
    </location>
</feature>
<proteinExistence type="predicted"/>
<keyword evidence="2" id="KW-1003">Cell membrane</keyword>
<dbReference type="InterPro" id="IPR051449">
    <property type="entry name" value="ABC-2_transporter_component"/>
</dbReference>
<dbReference type="eggNOG" id="COG1668">
    <property type="taxonomic scope" value="Bacteria"/>
</dbReference>
<feature type="transmembrane region" description="Helical" evidence="6">
    <location>
        <begin position="284"/>
        <end position="306"/>
    </location>
</feature>
<dbReference type="KEGG" id="axl:AXY_07210"/>
<keyword evidence="9" id="KW-1185">Reference proteome</keyword>
<accession>K0J6S7</accession>
<evidence type="ECO:0000256" key="3">
    <source>
        <dbReference type="ARBA" id="ARBA00022692"/>
    </source>
</evidence>
<dbReference type="EMBL" id="AP012050">
    <property type="protein sequence ID" value="BAM46853.1"/>
    <property type="molecule type" value="Genomic_DNA"/>
</dbReference>
<feature type="domain" description="ABC-2 type transporter transmembrane" evidence="7">
    <location>
        <begin position="19"/>
        <end position="392"/>
    </location>
</feature>
<reference evidence="8 9" key="1">
    <citation type="submission" date="2011-01" db="EMBL/GenBank/DDBJ databases">
        <title>Whole genome sequence of Amphibacillus xylinus NBRC 15112.</title>
        <authorList>
            <person name="Nakazawa H."/>
            <person name="Katano Y."/>
            <person name="Nakamura S."/>
            <person name="Sasagawa M."/>
            <person name="Fukada J."/>
            <person name="Arai T."/>
            <person name="Sasakura N."/>
            <person name="Mochizuki D."/>
            <person name="Hosoyama A."/>
            <person name="Harada K."/>
            <person name="Horikawa H."/>
            <person name="Kato Y."/>
            <person name="Harada T."/>
            <person name="Sasaki K."/>
            <person name="Sekiguchi M."/>
            <person name="Hodoyama M."/>
            <person name="Nishiko R."/>
            <person name="Narita H."/>
            <person name="Hanamaki A."/>
            <person name="Hata C."/>
            <person name="Konno Y."/>
            <person name="Niimura Y."/>
            <person name="Yamazaki S."/>
            <person name="Fujita N."/>
        </authorList>
    </citation>
    <scope>NUCLEOTIDE SEQUENCE [LARGE SCALE GENOMIC DNA]</scope>
    <source>
        <strain evidence="9">ATCC 51415 / DSM 6626 / JCM 7361 / LMG 17667 / NBRC 15112 / Ep01</strain>
    </source>
</reference>